<comment type="caution">
    <text evidence="2">The sequence shown here is derived from an EMBL/GenBank/DDBJ whole genome shotgun (WGS) entry which is preliminary data.</text>
</comment>
<dbReference type="EMBL" id="JACAZE010000019">
    <property type="protein sequence ID" value="KAF7294140.1"/>
    <property type="molecule type" value="Genomic_DNA"/>
</dbReference>
<evidence type="ECO:0000313" key="2">
    <source>
        <dbReference type="EMBL" id="KAF7294140.1"/>
    </source>
</evidence>
<name>A0A8H6S6T4_MYCCL</name>
<dbReference type="Proteomes" id="UP000613580">
    <property type="component" value="Unassembled WGS sequence"/>
</dbReference>
<dbReference type="AlphaFoldDB" id="A0A8H6S6T4"/>
<dbReference type="GO" id="GO:0030144">
    <property type="term" value="F:alpha-1,6-mannosylglycoprotein 6-beta-N-acetylglucosaminyltransferase activity"/>
    <property type="evidence" value="ECO:0007669"/>
    <property type="project" value="InterPro"/>
</dbReference>
<organism evidence="2 3">
    <name type="scientific">Mycena chlorophos</name>
    <name type="common">Agaric fungus</name>
    <name type="synonym">Agaricus chlorophos</name>
    <dbReference type="NCBI Taxonomy" id="658473"/>
    <lineage>
        <taxon>Eukaryota</taxon>
        <taxon>Fungi</taxon>
        <taxon>Dikarya</taxon>
        <taxon>Basidiomycota</taxon>
        <taxon>Agaricomycotina</taxon>
        <taxon>Agaricomycetes</taxon>
        <taxon>Agaricomycetidae</taxon>
        <taxon>Agaricales</taxon>
        <taxon>Marasmiineae</taxon>
        <taxon>Mycenaceae</taxon>
        <taxon>Mycena</taxon>
    </lineage>
</organism>
<sequence length="460" mass="51902">MFSAIVKRPAIWALSTLVFAALLLFSFHPNAPTVRFLPKATWQKDDLQLGLSRLLQHLYPERVSNSTTPAPWNKWVTHNQRSLSGLFACLETGVCGENQTSVVLLGSAHFIGPLEGHVGGEDIWGLSTIEALDAMGYTYIFSPHWDGTEHPANVHVTMEFYHMFPDLVKIIIAEAEEIELCWYDRRCILSPENPYGIPAWKMFSWGFWAGPANPLGAKWSLNPEDFHRDHSWIPPNTYLGYSVEHGCKSVPYIPHAERPNPSTIYIYAKWGSYFFNHPWGMDYYRSVAEEFDGRAHLLMGTHGELPDDFPVDVVENLGQMKQKQFYEMLSGASLVIGVGAPTTSPSMYDALCLGVPVINPILQWDESDPTNRDLWYAQHGTLKDLDPPYVYNVFKGDKEGFMRAVKDALAHPIESYILPHMTMGAVEGRLGKIIEGDWKAEAQKLLEERQKTGDGPLFTV</sequence>
<accession>A0A8H6S6T4</accession>
<evidence type="ECO:0000313" key="3">
    <source>
        <dbReference type="Proteomes" id="UP000613580"/>
    </source>
</evidence>
<keyword evidence="3" id="KW-1185">Reference proteome</keyword>
<dbReference type="Pfam" id="PF15024">
    <property type="entry name" value="Glyco_transf_18"/>
    <property type="match status" value="1"/>
</dbReference>
<protein>
    <recommendedName>
        <fullName evidence="1">Glycosyltransferase family 18 catalytic domain-containing protein</fullName>
    </recommendedName>
</protein>
<dbReference type="UniPathway" id="UPA00378"/>
<evidence type="ECO:0000259" key="1">
    <source>
        <dbReference type="Pfam" id="PF15024"/>
    </source>
</evidence>
<proteinExistence type="predicted"/>
<gene>
    <name evidence="2" type="ORF">HMN09_01142400</name>
</gene>
<dbReference type="OrthoDB" id="2113294at2759"/>
<feature type="domain" description="Glycosyltransferase family 18 catalytic" evidence="1">
    <location>
        <begin position="199"/>
        <end position="434"/>
    </location>
</feature>
<dbReference type="InterPro" id="IPR026116">
    <property type="entry name" value="GT18_cat"/>
</dbReference>
<reference evidence="2" key="1">
    <citation type="submission" date="2020-05" db="EMBL/GenBank/DDBJ databases">
        <title>Mycena genomes resolve the evolution of fungal bioluminescence.</title>
        <authorList>
            <person name="Tsai I.J."/>
        </authorList>
    </citation>
    <scope>NUCLEOTIDE SEQUENCE</scope>
    <source>
        <strain evidence="2">110903Hualien_Pintung</strain>
    </source>
</reference>